<comment type="caution">
    <text evidence="1">The sequence shown here is derived from an EMBL/GenBank/DDBJ whole genome shotgun (WGS) entry which is preliminary data.</text>
</comment>
<gene>
    <name evidence="1" type="ORF">GBAR_LOCUS25880</name>
</gene>
<dbReference type="SUPFAM" id="SSF51182">
    <property type="entry name" value="RmlC-like cupins"/>
    <property type="match status" value="1"/>
</dbReference>
<dbReference type="EMBL" id="CASHTH010003592">
    <property type="protein sequence ID" value="CAI8046802.1"/>
    <property type="molecule type" value="Genomic_DNA"/>
</dbReference>
<proteinExistence type="predicted"/>
<organism evidence="1 2">
    <name type="scientific">Geodia barretti</name>
    <name type="common">Barrett's horny sponge</name>
    <dbReference type="NCBI Taxonomy" id="519541"/>
    <lineage>
        <taxon>Eukaryota</taxon>
        <taxon>Metazoa</taxon>
        <taxon>Porifera</taxon>
        <taxon>Demospongiae</taxon>
        <taxon>Heteroscleromorpha</taxon>
        <taxon>Tetractinellida</taxon>
        <taxon>Astrophorina</taxon>
        <taxon>Geodiidae</taxon>
        <taxon>Geodia</taxon>
    </lineage>
</organism>
<evidence type="ECO:0008006" key="3">
    <source>
        <dbReference type="Google" id="ProtNLM"/>
    </source>
</evidence>
<reference evidence="1" key="1">
    <citation type="submission" date="2023-03" db="EMBL/GenBank/DDBJ databases">
        <authorList>
            <person name="Steffen K."/>
            <person name="Cardenas P."/>
        </authorList>
    </citation>
    <scope>NUCLEOTIDE SEQUENCE</scope>
</reference>
<evidence type="ECO:0000313" key="1">
    <source>
        <dbReference type="EMBL" id="CAI8046802.1"/>
    </source>
</evidence>
<dbReference type="InterPro" id="IPR011051">
    <property type="entry name" value="RmlC_Cupin_sf"/>
</dbReference>
<keyword evidence="2" id="KW-1185">Reference proteome</keyword>
<protein>
    <recommendedName>
        <fullName evidence="3">Cupin domain-containing protein</fullName>
    </recommendedName>
</protein>
<name>A0AA35TF37_GEOBA</name>
<evidence type="ECO:0000313" key="2">
    <source>
        <dbReference type="Proteomes" id="UP001174909"/>
    </source>
</evidence>
<dbReference type="AlphaFoldDB" id="A0AA35TF37"/>
<dbReference type="Proteomes" id="UP001174909">
    <property type="component" value="Unassembled WGS sequence"/>
</dbReference>
<sequence length="191" mass="20837">MGIYRMYTGDDGQTHIEEQSIADHPELSNPRNVTTISFSERDSGHFIDWHPAPRRQYVICVQGGIEIGIGDGSVHQFGPGDALRVYSGDDGESHFQVVTPEEFAEIAKRKGSGDVQLNNRPSPSFSDYHTAPRRQYVVGLSGLSEFECADGTKYQMGVGDILVAEDLTGHGHIARGLGDEPRVLLAVPLAD</sequence>
<accession>A0AA35TF37</accession>